<dbReference type="PROSITE" id="PS50021">
    <property type="entry name" value="CH"/>
    <property type="match status" value="2"/>
</dbReference>
<dbReference type="FunFam" id="1.10.418.10:FF:000089">
    <property type="entry name" value="Spectrin beta chain"/>
    <property type="match status" value="1"/>
</dbReference>
<dbReference type="InterPro" id="IPR036028">
    <property type="entry name" value="SH3-like_dom_sf"/>
</dbReference>
<dbReference type="Pfam" id="PF00018">
    <property type="entry name" value="SH3_1"/>
    <property type="match status" value="1"/>
</dbReference>
<dbReference type="Gene3D" id="1.20.58.60">
    <property type="match status" value="13"/>
</dbReference>
<evidence type="ECO:0000256" key="2">
    <source>
        <dbReference type="ARBA" id="ARBA00006826"/>
    </source>
</evidence>
<dbReference type="Gene3D" id="1.10.418.10">
    <property type="entry name" value="Calponin-like domain"/>
    <property type="match status" value="2"/>
</dbReference>
<dbReference type="InterPro" id="IPR001589">
    <property type="entry name" value="Actinin_actin-bd_CS"/>
</dbReference>
<dbReference type="FunFam" id="1.10.418.10:FF:000001">
    <property type="entry name" value="Actinin alpha 1"/>
    <property type="match status" value="1"/>
</dbReference>
<feature type="non-terminal residue" evidence="14">
    <location>
        <position position="1"/>
    </location>
</feature>
<gene>
    <name evidence="14" type="ORF">PACLA_8A019828</name>
</gene>
<evidence type="ECO:0000256" key="13">
    <source>
        <dbReference type="SAM" id="MobiDB-lite"/>
    </source>
</evidence>
<dbReference type="GO" id="GO:0003779">
    <property type="term" value="F:actin binding"/>
    <property type="evidence" value="ECO:0007669"/>
    <property type="project" value="UniProtKB-KW"/>
</dbReference>
<dbReference type="InterPro" id="IPR002017">
    <property type="entry name" value="Spectrin_repeat"/>
</dbReference>
<evidence type="ECO:0000256" key="4">
    <source>
        <dbReference type="ARBA" id="ARBA00022467"/>
    </source>
</evidence>
<dbReference type="Pfam" id="PF00307">
    <property type="entry name" value="CH"/>
    <property type="match status" value="2"/>
</dbReference>
<dbReference type="GO" id="GO:0051693">
    <property type="term" value="P:actin filament capping"/>
    <property type="evidence" value="ECO:0007669"/>
    <property type="project" value="UniProtKB-KW"/>
</dbReference>
<dbReference type="CDD" id="cd00176">
    <property type="entry name" value="SPEC"/>
    <property type="match status" value="10"/>
</dbReference>
<keyword evidence="3" id="KW-0728">SH3 domain</keyword>
<dbReference type="Gene3D" id="2.30.30.40">
    <property type="entry name" value="SH3 Domains"/>
    <property type="match status" value="1"/>
</dbReference>
<feature type="region of interest" description="Disordered" evidence="13">
    <location>
        <begin position="913"/>
        <end position="943"/>
    </location>
</feature>
<dbReference type="PROSITE" id="PS00019">
    <property type="entry name" value="ACTININ_1"/>
    <property type="match status" value="1"/>
</dbReference>
<evidence type="ECO:0000313" key="14">
    <source>
        <dbReference type="EMBL" id="CAB4000194.1"/>
    </source>
</evidence>
<keyword evidence="15" id="KW-1185">Reference proteome</keyword>
<evidence type="ECO:0000256" key="9">
    <source>
        <dbReference type="ARBA" id="ARBA00022737"/>
    </source>
</evidence>
<dbReference type="SMART" id="SM00150">
    <property type="entry name" value="SPEC"/>
    <property type="match status" value="16"/>
</dbReference>
<reference evidence="14" key="1">
    <citation type="submission" date="2020-04" db="EMBL/GenBank/DDBJ databases">
        <authorList>
            <person name="Alioto T."/>
            <person name="Alioto T."/>
            <person name="Gomez Garrido J."/>
        </authorList>
    </citation>
    <scope>NUCLEOTIDE SEQUENCE</scope>
    <source>
        <strain evidence="14">A484AB</strain>
    </source>
</reference>
<keyword evidence="12" id="KW-0175">Coiled coil</keyword>
<feature type="compositionally biased region" description="Basic and acidic residues" evidence="13">
    <location>
        <begin position="913"/>
        <end position="924"/>
    </location>
</feature>
<dbReference type="PANTHER" id="PTHR11915">
    <property type="entry name" value="SPECTRIN/FILAMIN RELATED CYTOSKELETAL PROTEIN"/>
    <property type="match status" value="1"/>
</dbReference>
<keyword evidence="9" id="KW-0677">Repeat</keyword>
<evidence type="ECO:0000256" key="12">
    <source>
        <dbReference type="SAM" id="Coils"/>
    </source>
</evidence>
<evidence type="ECO:0000256" key="6">
    <source>
        <dbReference type="ARBA" id="ARBA00022553"/>
    </source>
</evidence>
<comment type="similarity">
    <text evidence="2">Belongs to the spectrin family.</text>
</comment>
<evidence type="ECO:0000256" key="3">
    <source>
        <dbReference type="ARBA" id="ARBA00022443"/>
    </source>
</evidence>
<evidence type="ECO:0000256" key="11">
    <source>
        <dbReference type="ARBA" id="ARBA00023212"/>
    </source>
</evidence>
<dbReference type="InterPro" id="IPR036872">
    <property type="entry name" value="CH_dom_sf"/>
</dbReference>
<dbReference type="SMART" id="SM00326">
    <property type="entry name" value="SH3"/>
    <property type="match status" value="1"/>
</dbReference>
<keyword evidence="6" id="KW-0597">Phosphoprotein</keyword>
<dbReference type="SUPFAM" id="SSF50044">
    <property type="entry name" value="SH3-domain"/>
    <property type="match status" value="1"/>
</dbReference>
<feature type="coiled-coil region" evidence="12">
    <location>
        <begin position="2178"/>
        <end position="2258"/>
    </location>
</feature>
<dbReference type="PROSITE" id="PS00020">
    <property type="entry name" value="ACTININ_2"/>
    <property type="match status" value="1"/>
</dbReference>
<keyword evidence="4" id="KW-0117">Actin capping</keyword>
<evidence type="ECO:0000313" key="15">
    <source>
        <dbReference type="Proteomes" id="UP001152795"/>
    </source>
</evidence>
<dbReference type="FunFam" id="1.20.58.60:FF:000007">
    <property type="entry name" value="Spectrin alpha chain non-erythrocytic 1"/>
    <property type="match status" value="2"/>
</dbReference>
<dbReference type="Pfam" id="PF00435">
    <property type="entry name" value="Spectrin"/>
    <property type="match status" value="16"/>
</dbReference>
<evidence type="ECO:0000256" key="5">
    <source>
        <dbReference type="ARBA" id="ARBA00022490"/>
    </source>
</evidence>
<dbReference type="CDD" id="cd21194">
    <property type="entry name" value="CH_beta_spectrin_rpt2"/>
    <property type="match status" value="1"/>
</dbReference>
<feature type="compositionally biased region" description="Basic residues" evidence="13">
    <location>
        <begin position="934"/>
        <end position="943"/>
    </location>
</feature>
<evidence type="ECO:0000256" key="10">
    <source>
        <dbReference type="ARBA" id="ARBA00023203"/>
    </source>
</evidence>
<dbReference type="GO" id="GO:0005085">
    <property type="term" value="F:guanyl-nucleotide exchange factor activity"/>
    <property type="evidence" value="ECO:0007669"/>
    <property type="project" value="UniProtKB-KW"/>
</dbReference>
<proteinExistence type="inferred from homology"/>
<dbReference type="EMBL" id="CACRXK020003776">
    <property type="protein sequence ID" value="CAB4000194.1"/>
    <property type="molecule type" value="Genomic_DNA"/>
</dbReference>
<keyword evidence="5" id="KW-0963">Cytoplasm</keyword>
<keyword evidence="11" id="KW-0206">Cytoskeleton</keyword>
<feature type="region of interest" description="Disordered" evidence="13">
    <location>
        <begin position="772"/>
        <end position="795"/>
    </location>
</feature>
<accession>A0A6S7H603</accession>
<evidence type="ECO:0000256" key="8">
    <source>
        <dbReference type="ARBA" id="ARBA00022701"/>
    </source>
</evidence>
<comment type="caution">
    <text evidence="14">The sequence shown here is derived from an EMBL/GenBank/DDBJ whole genome shotgun (WGS) entry which is preliminary data.</text>
</comment>
<dbReference type="SUPFAM" id="SSF47576">
    <property type="entry name" value="Calponin-homology domain, CH-domain"/>
    <property type="match status" value="1"/>
</dbReference>
<keyword evidence="7" id="KW-0344">Guanine-nucleotide releasing factor</keyword>
<dbReference type="InterPro" id="IPR018159">
    <property type="entry name" value="Spectrin/alpha-actinin"/>
</dbReference>
<sequence length="2267" mass="263834">MSNPPTFERDRINYLKNERILSQKKTFTKWINSFLNKINLHVNDLFTDLSDGKVLIRLLETISGEKIGAPARGNLRLHKIESVSRALTFLQKHVQLVGVGAEDIVDGNGMLILGLMWMIILRFQIAEISVEDDGSSERKSAKEALLLWCQRKTKGYPGVDIQNFSTSWKNGLAFNALIHKHRPDLISYDSLRPSNHEFNINNAFDVAWGSLGIAKLLDAEDVNCPRPDDKSIMTYISAYYHYFAKMKVEETGGRRIAKIVGVMMEIDEMKKQYENMVTSLLEWIHKKILELQEDFTRSLPVVQKEMLRFKHFRTVEKPPKNTERMNIELHLFAVNTKIQANKQSRYIVPSGKMIVDISKAWENMEGAEHERETALRKELLRQENLRQLAEKFNRKAMLRESWLDDMMHVLEQEESGDDISTADSTLKRHEAISHDIQSREDRFNVVLSIVQQLESEQYHGIVAVKKREVIIITKWTKLKKRVAVRHKKLLELAKLVGVFRDIEDVGGALQNLEIPLKSIDYGKHLADVESLLQKHLIVEKEITMQSQRLREIDKKYNSLMNVDHPQKNVLDKHYRSLNELYKTISSLSNERKLKLEESRRLHAFYQEWEEEDIFIKEKEREAVSKDVGRDLVSLTRLLKKHEDLKATVTKHEKSCDAVCTKGQAMIEQSHYAANDILMKVKLLQNNFSHLKELVEIRGDRLKDAVQSLQYYSDANDAESWIKEKNVLVGSEDYGRDEQTAQSLLQRHAHIHDEIEAFRSDVKKLEEQSQLMNETNQTKRNENKQDDVGVDSSEPSYETFYEEQEIELEEEVEEVIEKEVIKDVVKEVKIPQAKALYPFTGSGITMNKDEILYVLAKSNKDWWSVRRQTSRQSGYVPANYIKEIEPRVIKKMAKETVMVPETIKVKRKVKKKIQVERKREVEPKRKSPPVSSRLGRNRNKSRRGVKRHFTAHFDRDNAAVRQLTLGNMYQKLLELSEIRQENLKYSQKYFRFCHESDELEMWIARKEKWLSTEAVCGDDEYFTAKKRLEKLVREMAANASRLDVISGLVRELLESERPDIHEIKNRKEFIVKRWSNLKILVEGKMNELEEKHGAQLFNNSCDELVSWMKEKENILSGNIHDLDLETVRKLQRKHQDFERELIPFEKKLQNIKEQANSLVQRHPGQVSQIRKKEMETQKLFNSLKQKAVKRSTSLNEAYGQQGFLADSKDLLNWSLDKKRVLEFREKPQDIETAKKMIDSHKALWEDVNSYKDRFDQLVAYGKTLLKKNPKADRIRDNIVDLQGEYQTLADIWQRRDQELHQDLDLLVFIRDAERINAMSASQLSYLANAETGDSLDEVESLLKKHNDFGKSLEAQEEKVTALKETADCLAGANHYDTERILARKELVLKRRGSVKQLAQERKHKLLSSKVLHQFLWDVNEFVSWINEKLLVACDESHRDAANINKKILKHQAFEAEITANQPEYKRLCQNGENLLAEGNPGCENVSERMKKLNDLWSNLLKCSSEKGIRLNQAADQLRLTRLLEDEKLWLNDMETLLSSSDVGETLMDVKFLLRKQQSQENEIQVHQENVESVEEKVAFMRQQQFFDIVKISDDVTRYINRFSQVCDLASARHAQLDDSLAFHQFGRDVDDELSTIQEHLYHVSSKDLGASYIAVQNLQRRHQAFETEVANRQQRIDEVLGAGQELIDSGHFATDQIEEWCDRLTESWEQLLEKCTQRRNMLGDAAESQRYFTEANEADSWMNEKAGLASNQDYGKDEKSCQKLLAKHNALITDVESYGSVIDELAKEGRRLIENKHFDSATIQTRQLDLDEQYLGLKTLVTVRLNKLNEANKLYQYLKEVDELADWINEQIQVASSEEYGHDFEHLQEIQAKFQDFTQTISLNSEMYNRCDRFAKDLVAEGHTETVTIKDEQDILRSMWRQLQDQISSRQERLHSASEIHKFSNDLDDLLDRIQQKDNSLSFDDVGRDAGTVQALQRQHEVFEHELKPMGNEVLAILNESRRLKEAYKGQTAEAIDEQEHLISTSWNELTQKSKTRRKKLEDSLQLYNLSSTIRDLTSWCAEIIHSMEIVDVVDDIPSVESLLIGHDERKKEIEAREEMFGSVIAQGEQMIESGHHSSEEISEKVELLLNERDRLHESWTQCQTQYDQMYELAVFMKEAKQIETIMSSQELVMAGAELGSAVDEVESLLKRHENLEKLVLNQEEKIAALQELSDNLASHEHFASDVLRERVDVLCQRHERLQNLLEQRRDNLEDSKRLAQFYQDIVE</sequence>
<dbReference type="OrthoDB" id="18853at2759"/>
<dbReference type="Proteomes" id="UP001152795">
    <property type="component" value="Unassembled WGS sequence"/>
</dbReference>
<dbReference type="SUPFAM" id="SSF46966">
    <property type="entry name" value="Spectrin repeat"/>
    <property type="match status" value="14"/>
</dbReference>
<dbReference type="SMART" id="SM00033">
    <property type="entry name" value="CH"/>
    <property type="match status" value="2"/>
</dbReference>
<dbReference type="FunFam" id="1.20.58.60:FF:000019">
    <property type="entry name" value="Spectrin beta chain"/>
    <property type="match status" value="1"/>
</dbReference>
<organism evidence="14 15">
    <name type="scientific">Paramuricea clavata</name>
    <name type="common">Red gorgonian</name>
    <name type="synonym">Violescent sea-whip</name>
    <dbReference type="NCBI Taxonomy" id="317549"/>
    <lineage>
        <taxon>Eukaryota</taxon>
        <taxon>Metazoa</taxon>
        <taxon>Cnidaria</taxon>
        <taxon>Anthozoa</taxon>
        <taxon>Octocorallia</taxon>
        <taxon>Malacalcyonacea</taxon>
        <taxon>Plexauridae</taxon>
        <taxon>Paramuricea</taxon>
    </lineage>
</organism>
<evidence type="ECO:0000256" key="1">
    <source>
        <dbReference type="ARBA" id="ARBA00004245"/>
    </source>
</evidence>
<keyword evidence="8" id="KW-0493">Microtubule</keyword>
<dbReference type="InterPro" id="IPR001715">
    <property type="entry name" value="CH_dom"/>
</dbReference>
<dbReference type="PROSITE" id="PS50002">
    <property type="entry name" value="SH3"/>
    <property type="match status" value="1"/>
</dbReference>
<keyword evidence="10" id="KW-0009">Actin-binding</keyword>
<dbReference type="InterPro" id="IPR001452">
    <property type="entry name" value="SH3_domain"/>
</dbReference>
<name>A0A6S7H603_PARCT</name>
<dbReference type="GO" id="GO:0005737">
    <property type="term" value="C:cytoplasm"/>
    <property type="evidence" value="ECO:0007669"/>
    <property type="project" value="UniProtKB-ARBA"/>
</dbReference>
<evidence type="ECO:0000256" key="7">
    <source>
        <dbReference type="ARBA" id="ARBA00022658"/>
    </source>
</evidence>
<feature type="coiled-coil region" evidence="12">
    <location>
        <begin position="1548"/>
        <end position="1582"/>
    </location>
</feature>
<dbReference type="FunFam" id="1.20.58.60:FF:000020">
    <property type="entry name" value="Spectrin alpha chain, non-erythrocytic 1"/>
    <property type="match status" value="1"/>
</dbReference>
<feature type="compositionally biased region" description="Basic and acidic residues" evidence="13">
    <location>
        <begin position="776"/>
        <end position="786"/>
    </location>
</feature>
<protein>
    <submittedName>
        <fullName evidence="14">Spectrin alpha chain, non-erythrocytic 1-like</fullName>
    </submittedName>
</protein>
<dbReference type="GO" id="GO:0005874">
    <property type="term" value="C:microtubule"/>
    <property type="evidence" value="ECO:0007669"/>
    <property type="project" value="UniProtKB-KW"/>
</dbReference>
<comment type="subcellular location">
    <subcellularLocation>
        <location evidence="1">Cytoplasm</location>
        <location evidence="1">Cytoskeleton</location>
    </subcellularLocation>
</comment>